<name>A0A9E8ZEB6_9CYAN</name>
<dbReference type="KEGG" id="tsin:OXH18_07300"/>
<organism evidence="1 2">
    <name type="scientific">Thermocoleostomius sinensis A174</name>
    <dbReference type="NCBI Taxonomy" id="2016057"/>
    <lineage>
        <taxon>Bacteria</taxon>
        <taxon>Bacillati</taxon>
        <taxon>Cyanobacteriota</taxon>
        <taxon>Cyanophyceae</taxon>
        <taxon>Oculatellales</taxon>
        <taxon>Oculatellaceae</taxon>
        <taxon>Thermocoleostomius</taxon>
    </lineage>
</organism>
<dbReference type="AlphaFoldDB" id="A0A9E8ZEB6"/>
<proteinExistence type="predicted"/>
<reference evidence="1" key="1">
    <citation type="submission" date="2022-12" db="EMBL/GenBank/DDBJ databases">
        <title>Polyphasic identification of a Novel Hot-Spring Cyanobacterium Ocullathermofonsia sinensis gen nov. sp. nov. and Genomic Insights on its Adaptations to the Thermal Habitat.</title>
        <authorList>
            <person name="Daroch M."/>
            <person name="Tang J."/>
            <person name="Jiang Y."/>
        </authorList>
    </citation>
    <scope>NUCLEOTIDE SEQUENCE</scope>
    <source>
        <strain evidence="1">PKUAC-SCTA174</strain>
    </source>
</reference>
<keyword evidence="2" id="KW-1185">Reference proteome</keyword>
<accession>A0A9E8ZEB6</accession>
<evidence type="ECO:0000313" key="2">
    <source>
        <dbReference type="Proteomes" id="UP001163152"/>
    </source>
</evidence>
<evidence type="ECO:0000313" key="1">
    <source>
        <dbReference type="EMBL" id="WAL61780.1"/>
    </source>
</evidence>
<dbReference type="EMBL" id="CP113797">
    <property type="protein sequence ID" value="WAL61780.1"/>
    <property type="molecule type" value="Genomic_DNA"/>
</dbReference>
<gene>
    <name evidence="1" type="ORF">OXH18_07300</name>
</gene>
<sequence>MSFFTTFLASQTPSEAVVGVIFIDRNRDFPKLYTWLGDRFIRNAVGAYVGDPDYDTTVTTADYLDMIGLEGSLGSVWAPGDDDD</sequence>
<dbReference type="RefSeq" id="WP_268611822.1">
    <property type="nucleotide sequence ID" value="NZ_CP113797.1"/>
</dbReference>
<protein>
    <submittedName>
        <fullName evidence="1">Uncharacterized protein</fullName>
    </submittedName>
</protein>
<dbReference type="Proteomes" id="UP001163152">
    <property type="component" value="Chromosome"/>
</dbReference>